<dbReference type="Proteomes" id="UP001195769">
    <property type="component" value="Unassembled WGS sequence"/>
</dbReference>
<name>A0AAD4HDP0_9AGAM</name>
<gene>
    <name evidence="1" type="ORF">F5891DRAFT_1212612</name>
</gene>
<keyword evidence="2" id="KW-1185">Reference proteome</keyword>
<organism evidence="1 2">
    <name type="scientific">Suillus fuscotomentosus</name>
    <dbReference type="NCBI Taxonomy" id="1912939"/>
    <lineage>
        <taxon>Eukaryota</taxon>
        <taxon>Fungi</taxon>
        <taxon>Dikarya</taxon>
        <taxon>Basidiomycota</taxon>
        <taxon>Agaricomycotina</taxon>
        <taxon>Agaricomycetes</taxon>
        <taxon>Agaricomycetidae</taxon>
        <taxon>Boletales</taxon>
        <taxon>Suillineae</taxon>
        <taxon>Suillaceae</taxon>
        <taxon>Suillus</taxon>
    </lineage>
</organism>
<proteinExistence type="predicted"/>
<dbReference type="AlphaFoldDB" id="A0AAD4HDP0"/>
<protein>
    <submittedName>
        <fullName evidence="1">Uncharacterized protein</fullName>
    </submittedName>
</protein>
<sequence length="151" mass="16593">MTPKSACRRQGRRHQWDNLMACIEAAIIAEATAEVVEVRAGGTDVKLGHWKRVKGWLSRRKRDRWVVIDNGEASADLQRNGKGVVLLDTEDGSTGTGLCFGIPGDDEAETMRAVQSSMPGSVGVMLLTLEMSMLNNLVMTYPAGRFVWLSE</sequence>
<dbReference type="GeneID" id="64663529"/>
<dbReference type="RefSeq" id="XP_041217937.1">
    <property type="nucleotide sequence ID" value="XM_041369231.1"/>
</dbReference>
<comment type="caution">
    <text evidence="1">The sequence shown here is derived from an EMBL/GenBank/DDBJ whole genome shotgun (WGS) entry which is preliminary data.</text>
</comment>
<evidence type="ECO:0000313" key="2">
    <source>
        <dbReference type="Proteomes" id="UP001195769"/>
    </source>
</evidence>
<dbReference type="EMBL" id="JABBWK010000134">
    <property type="protein sequence ID" value="KAG1890671.1"/>
    <property type="molecule type" value="Genomic_DNA"/>
</dbReference>
<reference evidence="1" key="1">
    <citation type="journal article" date="2020" name="New Phytol.">
        <title>Comparative genomics reveals dynamic genome evolution in host specialist ectomycorrhizal fungi.</title>
        <authorList>
            <person name="Lofgren L.A."/>
            <person name="Nguyen N.H."/>
            <person name="Vilgalys R."/>
            <person name="Ruytinx J."/>
            <person name="Liao H.L."/>
            <person name="Branco S."/>
            <person name="Kuo A."/>
            <person name="LaButti K."/>
            <person name="Lipzen A."/>
            <person name="Andreopoulos W."/>
            <person name="Pangilinan J."/>
            <person name="Riley R."/>
            <person name="Hundley H."/>
            <person name="Na H."/>
            <person name="Barry K."/>
            <person name="Grigoriev I.V."/>
            <person name="Stajich J.E."/>
            <person name="Kennedy P.G."/>
        </authorList>
    </citation>
    <scope>NUCLEOTIDE SEQUENCE</scope>
    <source>
        <strain evidence="1">FC203</strain>
    </source>
</reference>
<evidence type="ECO:0000313" key="1">
    <source>
        <dbReference type="EMBL" id="KAG1890671.1"/>
    </source>
</evidence>
<accession>A0AAD4HDP0</accession>